<keyword evidence="9 12" id="KW-0119">Carbohydrate metabolism</keyword>
<accession>A0A484LF89</accession>
<dbReference type="GO" id="GO:0030245">
    <property type="term" value="P:cellulose catabolic process"/>
    <property type="evidence" value="ECO:0007669"/>
    <property type="project" value="UniProtKB-KW"/>
</dbReference>
<evidence type="ECO:0000256" key="14">
    <source>
        <dbReference type="SAM" id="MobiDB-lite"/>
    </source>
</evidence>
<evidence type="ECO:0000256" key="9">
    <source>
        <dbReference type="ARBA" id="ARBA00023277"/>
    </source>
</evidence>
<comment type="similarity">
    <text evidence="3 12 13">Belongs to the glycosyl hydrolase 9 (cellulase E) family.</text>
</comment>
<feature type="domain" description="Carbohydrate binding" evidence="15">
    <location>
        <begin position="486"/>
        <end position="583"/>
    </location>
</feature>
<feature type="chain" id="PRO_5019621665" description="Endoglucanase" evidence="13">
    <location>
        <begin position="25"/>
        <end position="595"/>
    </location>
</feature>
<feature type="region of interest" description="Disordered" evidence="14">
    <location>
        <begin position="402"/>
        <end position="424"/>
    </location>
</feature>
<dbReference type="Pfam" id="PF00759">
    <property type="entry name" value="Glyco_hydro_9"/>
    <property type="match status" value="2"/>
</dbReference>
<proteinExistence type="inferred from homology"/>
<keyword evidence="17" id="KW-1185">Reference proteome</keyword>
<organism evidence="16 17">
    <name type="scientific">Cuscuta campestris</name>
    <dbReference type="NCBI Taxonomy" id="132261"/>
    <lineage>
        <taxon>Eukaryota</taxon>
        <taxon>Viridiplantae</taxon>
        <taxon>Streptophyta</taxon>
        <taxon>Embryophyta</taxon>
        <taxon>Tracheophyta</taxon>
        <taxon>Spermatophyta</taxon>
        <taxon>Magnoliopsida</taxon>
        <taxon>eudicotyledons</taxon>
        <taxon>Gunneridae</taxon>
        <taxon>Pentapetalae</taxon>
        <taxon>asterids</taxon>
        <taxon>lamiids</taxon>
        <taxon>Solanales</taxon>
        <taxon>Convolvulaceae</taxon>
        <taxon>Cuscuteae</taxon>
        <taxon>Cuscuta</taxon>
        <taxon>Cuscuta subgen. Grammica</taxon>
        <taxon>Cuscuta sect. Cleistogrammica</taxon>
    </lineage>
</organism>
<dbReference type="SMR" id="A0A484LF89"/>
<protein>
    <recommendedName>
        <fullName evidence="13">Endoglucanase</fullName>
        <ecNumber evidence="13">3.2.1.4</ecNumber>
    </recommendedName>
</protein>
<keyword evidence="11 12" id="KW-0624">Polysaccharide degradation</keyword>
<dbReference type="InterPro" id="IPR012341">
    <property type="entry name" value="6hp_glycosidase-like_sf"/>
</dbReference>
<evidence type="ECO:0000256" key="1">
    <source>
        <dbReference type="ARBA" id="ARBA00000966"/>
    </source>
</evidence>
<dbReference type="EC" id="3.2.1.4" evidence="13"/>
<dbReference type="AlphaFoldDB" id="A0A484LF89"/>
<evidence type="ECO:0000313" key="17">
    <source>
        <dbReference type="Proteomes" id="UP000595140"/>
    </source>
</evidence>
<keyword evidence="7 13" id="KW-0136">Cellulose degradation</keyword>
<evidence type="ECO:0000256" key="11">
    <source>
        <dbReference type="ARBA" id="ARBA00023326"/>
    </source>
</evidence>
<evidence type="ECO:0000259" key="15">
    <source>
        <dbReference type="SMART" id="SM01063"/>
    </source>
</evidence>
<dbReference type="InterPro" id="IPR019028">
    <property type="entry name" value="CBM_49"/>
</dbReference>
<dbReference type="SMART" id="SM01063">
    <property type="entry name" value="CBM49"/>
    <property type="match status" value="1"/>
</dbReference>
<dbReference type="InterPro" id="IPR018221">
    <property type="entry name" value="Glyco_hydro_9_His_AS"/>
</dbReference>
<comment type="catalytic activity">
    <reaction evidence="1 13">
        <text>Endohydrolysis of (1-&gt;4)-beta-D-glucosidic linkages in cellulose, lichenin and cereal beta-D-glucans.</text>
        <dbReference type="EC" id="3.2.1.4"/>
    </reaction>
</comment>
<dbReference type="Proteomes" id="UP000595140">
    <property type="component" value="Unassembled WGS sequence"/>
</dbReference>
<comment type="subcellular location">
    <subcellularLocation>
        <location evidence="2">Secreted</location>
    </subcellularLocation>
</comment>
<evidence type="ECO:0000256" key="2">
    <source>
        <dbReference type="ARBA" id="ARBA00004613"/>
    </source>
</evidence>
<keyword evidence="4" id="KW-0964">Secreted</keyword>
<dbReference type="OrthoDB" id="10257085at2759"/>
<keyword evidence="6 12" id="KW-0378">Hydrolase</keyword>
<evidence type="ECO:0000256" key="10">
    <source>
        <dbReference type="ARBA" id="ARBA00023295"/>
    </source>
</evidence>
<feature type="signal peptide" evidence="13">
    <location>
        <begin position="1"/>
        <end position="24"/>
    </location>
</feature>
<dbReference type="Gene3D" id="1.50.10.10">
    <property type="match status" value="2"/>
</dbReference>
<reference evidence="16 17" key="1">
    <citation type="submission" date="2018-04" db="EMBL/GenBank/DDBJ databases">
        <authorList>
            <person name="Vogel A."/>
        </authorList>
    </citation>
    <scope>NUCLEOTIDE SEQUENCE [LARGE SCALE GENOMIC DNA]</scope>
</reference>
<dbReference type="InterPro" id="IPR001701">
    <property type="entry name" value="Glyco_hydro_9"/>
</dbReference>
<feature type="active site" evidence="12">
    <location>
        <position position="393"/>
    </location>
</feature>
<name>A0A484LF89_9ASTE</name>
<sequence length="595" mass="65518">MRGGMMMSSVGILLLFLLVAEVRGGGFNYRQALELTPLFLYAQRSGKLSDVKNKLVDWRFDSGLTDGMAQGVDLVGGYYDAGDNVKFGLPMAFTMTILSWTALQYGGGGGGIPQDVYANTLDAIKWGTDYLLKAHPNPNVLWVQVGIAFMDHAKWESPENMDTPRDAFKIDETHPGSDVAAETAAALAAASMLFKSTNPSYSQTLISHAVSDELLWAAAWLFRATGKKEYLEYLVSGGAGDPVKEFSWDNKYAGVQVLVSTDDTIWEQSKRIPTNSTNKNGEDVVREYMRRAEYFVCACMQKNAGAGDNVERTPQGLIYVRPWNNLEYSTGAAFLLALYSDHIASSVTCPAGVVTRSDIIRFAQSQADYILGNNRMGMSYLVGYGSKFPEYVHHRGASIPVQYKTSSSSSSSSSKTDWKANPNPNPNILLGAVVGGPDENDKFDDNRGNYDQAEATMNTAATMYGILAKLSSSSSSWNQQQQESVVSVAHAVISTWSVGKTQYCRHRVVLENTSHKDKVKDLRLRIDHLSARPFGLTQVLDDDDDDKNGDDDVKPQIFVLPKWTNATINPRSKHTFVYVQQCAQAKITLLTYTTT</sequence>
<dbReference type="PANTHER" id="PTHR22298">
    <property type="entry name" value="ENDO-1,4-BETA-GLUCANASE"/>
    <property type="match status" value="1"/>
</dbReference>
<dbReference type="GO" id="GO:0008810">
    <property type="term" value="F:cellulase activity"/>
    <property type="evidence" value="ECO:0007669"/>
    <property type="project" value="UniProtKB-EC"/>
</dbReference>
<evidence type="ECO:0000256" key="13">
    <source>
        <dbReference type="RuleBase" id="RU361166"/>
    </source>
</evidence>
<evidence type="ECO:0000256" key="6">
    <source>
        <dbReference type="ARBA" id="ARBA00022801"/>
    </source>
</evidence>
<dbReference type="GO" id="GO:0030246">
    <property type="term" value="F:carbohydrate binding"/>
    <property type="evidence" value="ECO:0007669"/>
    <property type="project" value="InterPro"/>
</dbReference>
<evidence type="ECO:0000256" key="12">
    <source>
        <dbReference type="PROSITE-ProRule" id="PRU10059"/>
    </source>
</evidence>
<dbReference type="PROSITE" id="PS00592">
    <property type="entry name" value="GH9_2"/>
    <property type="match status" value="1"/>
</dbReference>
<dbReference type="GO" id="GO:0005576">
    <property type="term" value="C:extracellular region"/>
    <property type="evidence" value="ECO:0007669"/>
    <property type="project" value="UniProtKB-SubCell"/>
</dbReference>
<keyword evidence="5 13" id="KW-0732">Signal</keyword>
<evidence type="ECO:0000256" key="4">
    <source>
        <dbReference type="ARBA" id="ARBA00022525"/>
    </source>
</evidence>
<dbReference type="InterPro" id="IPR008928">
    <property type="entry name" value="6-hairpin_glycosidase_sf"/>
</dbReference>
<gene>
    <name evidence="16" type="ORF">CCAM_LOCUS16790</name>
</gene>
<dbReference type="EMBL" id="OOIL02001415">
    <property type="protein sequence ID" value="VFQ75014.1"/>
    <property type="molecule type" value="Genomic_DNA"/>
</dbReference>
<keyword evidence="8" id="KW-0325">Glycoprotein</keyword>
<evidence type="ECO:0000256" key="7">
    <source>
        <dbReference type="ARBA" id="ARBA00023001"/>
    </source>
</evidence>
<evidence type="ECO:0000313" key="16">
    <source>
        <dbReference type="EMBL" id="VFQ75014.1"/>
    </source>
</evidence>
<evidence type="ECO:0000256" key="3">
    <source>
        <dbReference type="ARBA" id="ARBA00007072"/>
    </source>
</evidence>
<dbReference type="SUPFAM" id="SSF48208">
    <property type="entry name" value="Six-hairpin glycosidases"/>
    <property type="match status" value="1"/>
</dbReference>
<evidence type="ECO:0000256" key="5">
    <source>
        <dbReference type="ARBA" id="ARBA00022729"/>
    </source>
</evidence>
<evidence type="ECO:0000256" key="8">
    <source>
        <dbReference type="ARBA" id="ARBA00023180"/>
    </source>
</evidence>
<keyword evidence="10 12" id="KW-0326">Glycosidase</keyword>